<dbReference type="EMBL" id="BCMS01000006">
    <property type="protein sequence ID" value="GAQ23882.1"/>
    <property type="molecule type" value="Genomic_DNA"/>
</dbReference>
<dbReference type="Proteomes" id="UP000056209">
    <property type="component" value="Unassembled WGS sequence"/>
</dbReference>
<gene>
    <name evidence="2" type="ORF">DEIGR_400015</name>
</gene>
<name>A0A117DPR6_9DEIO</name>
<dbReference type="AlphaFoldDB" id="A0A117DPR6"/>
<evidence type="ECO:0000256" key="1">
    <source>
        <dbReference type="SAM" id="MobiDB-lite"/>
    </source>
</evidence>
<dbReference type="RefSeq" id="WP_153013973.1">
    <property type="nucleotide sequence ID" value="NZ_BCMS01000006.1"/>
</dbReference>
<keyword evidence="3" id="KW-1185">Reference proteome</keyword>
<feature type="region of interest" description="Disordered" evidence="1">
    <location>
        <begin position="1"/>
        <end position="45"/>
    </location>
</feature>
<protein>
    <submittedName>
        <fullName evidence="2">Uncharacterized protein</fullName>
    </submittedName>
</protein>
<evidence type="ECO:0000313" key="3">
    <source>
        <dbReference type="Proteomes" id="UP000056209"/>
    </source>
</evidence>
<reference evidence="3" key="1">
    <citation type="submission" date="2015-11" db="EMBL/GenBank/DDBJ databases">
        <title>Draft Genome Sequence of the Radioresistant Bacterium Deinococcus grandis, Isolated from Freshwater Fish in Japan.</title>
        <authorList>
            <person name="Satoh K."/>
            <person name="Onodera T."/>
            <person name="Omoso K."/>
            <person name="Takeda-Yano K."/>
            <person name="Katayama T."/>
            <person name="Oono Y."/>
            <person name="Narumi I."/>
        </authorList>
    </citation>
    <scope>NUCLEOTIDE SEQUENCE [LARGE SCALE GENOMIC DNA]</scope>
    <source>
        <strain evidence="3">ATCC 43672</strain>
    </source>
</reference>
<evidence type="ECO:0000313" key="2">
    <source>
        <dbReference type="EMBL" id="GAQ23882.1"/>
    </source>
</evidence>
<sequence>MTQPARIHVHATLHLEVRSRGPRPGQPHREQRVYTNTVPADPTQPEPCILHMERQVQHAGGISLSTWTWTPESYDLDARTSTFRESLKASDKLLEHLEHFGWTRRPDLEGPA</sequence>
<accession>A0A117DPR6</accession>
<dbReference type="OrthoDB" id="73287at2"/>
<organism evidence="2 3">
    <name type="scientific">Deinococcus grandis</name>
    <dbReference type="NCBI Taxonomy" id="57498"/>
    <lineage>
        <taxon>Bacteria</taxon>
        <taxon>Thermotogati</taxon>
        <taxon>Deinococcota</taxon>
        <taxon>Deinococci</taxon>
        <taxon>Deinococcales</taxon>
        <taxon>Deinococcaceae</taxon>
        <taxon>Deinococcus</taxon>
    </lineage>
</organism>
<proteinExistence type="predicted"/>
<comment type="caution">
    <text evidence="2">The sequence shown here is derived from an EMBL/GenBank/DDBJ whole genome shotgun (WGS) entry which is preliminary data.</text>
</comment>